<keyword evidence="2" id="KW-0758">Storage protein</keyword>
<feature type="compositionally biased region" description="Basic and acidic residues" evidence="6">
    <location>
        <begin position="70"/>
        <end position="86"/>
    </location>
</feature>
<evidence type="ECO:0000256" key="6">
    <source>
        <dbReference type="SAM" id="MobiDB-lite"/>
    </source>
</evidence>
<comment type="caution">
    <text evidence="5">Lacks conserved residue(s) required for the propagation of feature annotation.</text>
</comment>
<dbReference type="PANTHER" id="PTHR23345:SF15">
    <property type="entry name" value="VITELLOGENIN 1-RELATED"/>
    <property type="match status" value="1"/>
</dbReference>
<evidence type="ECO:0000256" key="1">
    <source>
        <dbReference type="ARBA" id="ARBA00022729"/>
    </source>
</evidence>
<keyword evidence="4" id="KW-0325">Glycoprotein</keyword>
<dbReference type="AlphaFoldDB" id="A0A915IAL0"/>
<name>A0A915IAL0_ROMCU</name>
<keyword evidence="8" id="KW-1185">Reference proteome</keyword>
<dbReference type="InterPro" id="IPR015819">
    <property type="entry name" value="Lipid_transp_b-sht_shell"/>
</dbReference>
<dbReference type="SUPFAM" id="SSF48431">
    <property type="entry name" value="Lipovitellin-phosvitin complex, superhelical domain"/>
    <property type="match status" value="2"/>
</dbReference>
<dbReference type="InterPro" id="IPR050733">
    <property type="entry name" value="Vitellogenin/Apolipophorin"/>
</dbReference>
<proteinExistence type="predicted"/>
<feature type="compositionally biased region" description="Basic and acidic residues" evidence="6">
    <location>
        <begin position="93"/>
        <end position="112"/>
    </location>
</feature>
<organism evidence="8 9">
    <name type="scientific">Romanomermis culicivorax</name>
    <name type="common">Nematode worm</name>
    <dbReference type="NCBI Taxonomy" id="13658"/>
    <lineage>
        <taxon>Eukaryota</taxon>
        <taxon>Metazoa</taxon>
        <taxon>Ecdysozoa</taxon>
        <taxon>Nematoda</taxon>
        <taxon>Enoplea</taxon>
        <taxon>Dorylaimia</taxon>
        <taxon>Mermithida</taxon>
        <taxon>Mermithoidea</taxon>
        <taxon>Mermithidae</taxon>
        <taxon>Romanomermis</taxon>
    </lineage>
</organism>
<evidence type="ECO:0000259" key="7">
    <source>
        <dbReference type="PROSITE" id="PS51211"/>
    </source>
</evidence>
<dbReference type="GO" id="GO:0005319">
    <property type="term" value="F:lipid transporter activity"/>
    <property type="evidence" value="ECO:0007669"/>
    <property type="project" value="InterPro"/>
</dbReference>
<dbReference type="InterPro" id="IPR011030">
    <property type="entry name" value="Lipovitellin_superhlx_dom"/>
</dbReference>
<reference evidence="9" key="1">
    <citation type="submission" date="2022-11" db="UniProtKB">
        <authorList>
            <consortium name="WormBaseParasite"/>
        </authorList>
    </citation>
    <scope>IDENTIFICATION</scope>
</reference>
<dbReference type="PROSITE" id="PS51211">
    <property type="entry name" value="VITELLOGENIN"/>
    <property type="match status" value="1"/>
</dbReference>
<evidence type="ECO:0000256" key="4">
    <source>
        <dbReference type="ARBA" id="ARBA00023180"/>
    </source>
</evidence>
<accession>A0A915IAL0</accession>
<evidence type="ECO:0000313" key="8">
    <source>
        <dbReference type="Proteomes" id="UP000887565"/>
    </source>
</evidence>
<dbReference type="WBParaSite" id="nRc.2.0.1.t11210-RA">
    <property type="protein sequence ID" value="nRc.2.0.1.t11210-RA"/>
    <property type="gene ID" value="nRc.2.0.1.g11210"/>
</dbReference>
<evidence type="ECO:0000256" key="2">
    <source>
        <dbReference type="ARBA" id="ARBA00022761"/>
    </source>
</evidence>
<dbReference type="OMA" id="IGHATRW"/>
<dbReference type="Gene3D" id="2.30.230.10">
    <property type="entry name" value="Lipovitellin, beta-sheet shell regions, chain A"/>
    <property type="match status" value="1"/>
</dbReference>
<protein>
    <submittedName>
        <fullName evidence="9">Vitellogenin domain-containing protein</fullName>
    </submittedName>
</protein>
<evidence type="ECO:0000256" key="3">
    <source>
        <dbReference type="ARBA" id="ARBA00023157"/>
    </source>
</evidence>
<keyword evidence="1" id="KW-0732">Signal</keyword>
<evidence type="ECO:0000313" key="9">
    <source>
        <dbReference type="WBParaSite" id="nRc.2.0.1.t11210-RA"/>
    </source>
</evidence>
<dbReference type="PANTHER" id="PTHR23345">
    <property type="entry name" value="VITELLOGENIN-RELATED"/>
    <property type="match status" value="1"/>
</dbReference>
<dbReference type="Gene3D" id="1.25.10.20">
    <property type="entry name" value="Vitellinogen, superhelical"/>
    <property type="match status" value="1"/>
</dbReference>
<evidence type="ECO:0000256" key="5">
    <source>
        <dbReference type="PROSITE-ProRule" id="PRU00557"/>
    </source>
</evidence>
<keyword evidence="3" id="KW-1015">Disulfide bond</keyword>
<dbReference type="SMART" id="SM00638">
    <property type="entry name" value="LPD_N"/>
    <property type="match status" value="1"/>
</dbReference>
<dbReference type="InterPro" id="IPR001747">
    <property type="entry name" value="Vitellogenin_N"/>
</dbReference>
<dbReference type="InterPro" id="IPR015816">
    <property type="entry name" value="Vitellinogen_b-sht_N"/>
</dbReference>
<feature type="domain" description="Vitellogenin" evidence="7">
    <location>
        <begin position="118"/>
        <end position="851"/>
    </location>
</feature>
<dbReference type="Pfam" id="PF01347">
    <property type="entry name" value="Vitellogenin_N"/>
    <property type="match status" value="2"/>
</dbReference>
<feature type="region of interest" description="Disordered" evidence="6">
    <location>
        <begin position="70"/>
        <end position="117"/>
    </location>
</feature>
<dbReference type="SUPFAM" id="SSF56968">
    <property type="entry name" value="Lipovitellin-phosvitin complex, beta-sheet shell regions"/>
    <property type="match status" value="1"/>
</dbReference>
<dbReference type="Proteomes" id="UP000887565">
    <property type="component" value="Unplaced"/>
</dbReference>
<sequence length="933" mass="107884">MVAIPEDRIISSGRKGKCFFKLHVPPAAVDPLLRYNKCKFDHHEAVGKSQFSSHDDEDIYGEERDFHIEENQEHQWDRRNVPESWRKPNSRSDIWDQERRQGQRHQDPRGQESEWDQSTPQNFIYDYEFVTETGAGRSQRRGFKFDAKIHYQKRTSICLLKMLDFQTWTTSRAEEIHGALSRAQLESKQSNLLSLPVKFQCRNGELKNPMFDGEDEPWSMNIKRGVLNMFHVNMEAATSHRHAQLYEETVEGECQTDYSFTPFHDKSSRQKMFNVTKSINLKNCREKPHIFYDLPSSDACLAADQNCRKDNIEDHLIHSMSTATFTVVGDAARATVRNANASSQYVYEPLGSRGDKIVTTVHQQLRLSSNRQNQKLEEPKNARPTVSGLKYSFDWDMAFEQASMFGETENLRKLSQNHQFKEPANRFVSILKKFGAENNGNEDRIREFLNVATLLKQADRRQLEEIEQKIMTKIGQKEDQFDNLYVQMLAVCGTKVCADRLIHLINEKRVSQLVAILALKELAHTQIPSEEIAKKILNEVYFFLLALDELSSMPWYPGPQQYNIGHATRWSGLPTGHLRHKIMAHQSEQRENKENTYFVRQTLWLLSGTMMHSLCSNSLNKFAIEQQQHHKRRPCSEKFKREFINIISQHLQHVGKWEDKLIFTKTLANAGLPESLPLLEKLVKNKAPEGSWLRNSALFAMRKMARRRSGYVQSLLLPIVADSSEPTELRLSAIKILLESRPDSSILSRFSQMSTTTNSGDDEISNFLKSALNSVANSTKLCDRLLILNSKLAAASSHRNSKSKKNPRSTMNWFSLTDHEQQSSMDLEYFASYGNQSTSSDGDHNVLPKHLSLAFDWFKFGFYQKNLLSWGLVTTDPDSALNNAYRALMNQHFDRLRSGKLGRYIEDVWSRGFRHYDDENEDKFDVSVWYDMT</sequence>